<protein>
    <recommendedName>
        <fullName evidence="2">t-SNARE coiled-coil homology domain-containing protein</fullName>
    </recommendedName>
</protein>
<dbReference type="Proteomes" id="UP000261360">
    <property type="component" value="Unplaced"/>
</dbReference>
<dbReference type="InterPro" id="IPR000727">
    <property type="entry name" value="T_SNARE_dom"/>
</dbReference>
<dbReference type="Ensembl" id="ENSSLDT00000009617.1">
    <property type="protein sequence ID" value="ENSSLDP00000009294.1"/>
    <property type="gene ID" value="ENSSLDG00000007386.1"/>
</dbReference>
<organism evidence="3 4">
    <name type="scientific">Seriola lalandi dorsalis</name>
    <dbReference type="NCBI Taxonomy" id="1841481"/>
    <lineage>
        <taxon>Eukaryota</taxon>
        <taxon>Metazoa</taxon>
        <taxon>Chordata</taxon>
        <taxon>Craniata</taxon>
        <taxon>Vertebrata</taxon>
        <taxon>Euteleostomi</taxon>
        <taxon>Actinopterygii</taxon>
        <taxon>Neopterygii</taxon>
        <taxon>Teleostei</taxon>
        <taxon>Neoteleostei</taxon>
        <taxon>Acanthomorphata</taxon>
        <taxon>Carangaria</taxon>
        <taxon>Carangiformes</taxon>
        <taxon>Carangidae</taxon>
        <taxon>Seriola</taxon>
    </lineage>
</organism>
<name>A0A3B4WW31_SERLL</name>
<evidence type="ECO:0000259" key="2">
    <source>
        <dbReference type="Pfam" id="PF05739"/>
    </source>
</evidence>
<dbReference type="AlphaFoldDB" id="A0A3B4WW31"/>
<dbReference type="Gene3D" id="1.20.5.110">
    <property type="match status" value="1"/>
</dbReference>
<evidence type="ECO:0000256" key="1">
    <source>
        <dbReference type="ARBA" id="ARBA00023054"/>
    </source>
</evidence>
<reference evidence="3" key="2">
    <citation type="submission" date="2025-09" db="UniProtKB">
        <authorList>
            <consortium name="Ensembl"/>
        </authorList>
    </citation>
    <scope>IDENTIFICATION</scope>
</reference>
<keyword evidence="4" id="KW-1185">Reference proteome</keyword>
<dbReference type="SUPFAM" id="SSF58038">
    <property type="entry name" value="SNARE fusion complex"/>
    <property type="match status" value="1"/>
</dbReference>
<evidence type="ECO:0000313" key="3">
    <source>
        <dbReference type="Ensembl" id="ENSSLDP00000009294.1"/>
    </source>
</evidence>
<keyword evidence="1" id="KW-0175">Coiled coil</keyword>
<reference evidence="3" key="1">
    <citation type="submission" date="2025-08" db="UniProtKB">
        <authorList>
            <consortium name="Ensembl"/>
        </authorList>
    </citation>
    <scope>IDENTIFICATION</scope>
</reference>
<dbReference type="STRING" id="1841481.ENSSLDP00000009294"/>
<accession>A0A3B4WW31</accession>
<sequence>AFDNIIILVQKLGDIVNNIEQNVSKSMDHIIAAKEQTKKAVRYQTKARKKDHTPCTLPLTRNCFILCASLLISFSLSHY</sequence>
<proteinExistence type="predicted"/>
<evidence type="ECO:0000313" key="4">
    <source>
        <dbReference type="Proteomes" id="UP000261360"/>
    </source>
</evidence>
<dbReference type="Pfam" id="PF05739">
    <property type="entry name" value="SNARE"/>
    <property type="match status" value="1"/>
</dbReference>
<feature type="domain" description="T-SNARE coiled-coil homology" evidence="2">
    <location>
        <begin position="15"/>
        <end position="50"/>
    </location>
</feature>